<dbReference type="AlphaFoldDB" id="W0ACI8"/>
<protein>
    <submittedName>
        <fullName evidence="2">Uncharacterized protein</fullName>
    </submittedName>
</protein>
<proteinExistence type="predicted"/>
<feature type="region of interest" description="Disordered" evidence="1">
    <location>
        <begin position="33"/>
        <end position="55"/>
    </location>
</feature>
<evidence type="ECO:0000313" key="2">
    <source>
        <dbReference type="EMBL" id="AHE54262.1"/>
    </source>
</evidence>
<evidence type="ECO:0000313" key="3">
    <source>
        <dbReference type="Proteomes" id="UP000018851"/>
    </source>
</evidence>
<organism evidence="2 3">
    <name type="scientific">Sphingomonas sanxanigenens DSM 19645 = NX02</name>
    <dbReference type="NCBI Taxonomy" id="1123269"/>
    <lineage>
        <taxon>Bacteria</taxon>
        <taxon>Pseudomonadati</taxon>
        <taxon>Pseudomonadota</taxon>
        <taxon>Alphaproteobacteria</taxon>
        <taxon>Sphingomonadales</taxon>
        <taxon>Sphingomonadaceae</taxon>
        <taxon>Sphingomonas</taxon>
    </lineage>
</organism>
<reference evidence="2 3" key="1">
    <citation type="submission" date="2013-07" db="EMBL/GenBank/DDBJ databases">
        <title>Completed genome of Sphingomonas sanxanigenens NX02.</title>
        <authorList>
            <person name="Ma T."/>
            <person name="Huang H."/>
            <person name="Wu M."/>
            <person name="Li X."/>
            <person name="Li G."/>
        </authorList>
    </citation>
    <scope>NUCLEOTIDE SEQUENCE [LARGE SCALE GENOMIC DNA]</scope>
    <source>
        <strain evidence="2 3">NX02</strain>
    </source>
</reference>
<dbReference type="Proteomes" id="UP000018851">
    <property type="component" value="Chromosome"/>
</dbReference>
<evidence type="ECO:0000256" key="1">
    <source>
        <dbReference type="SAM" id="MobiDB-lite"/>
    </source>
</evidence>
<gene>
    <name evidence="2" type="ORF">NX02_12820</name>
</gene>
<dbReference type="STRING" id="1123269.NX02_12820"/>
<accession>W0ACI8</accession>
<dbReference type="EMBL" id="CP006644">
    <property type="protein sequence ID" value="AHE54262.1"/>
    <property type="molecule type" value="Genomic_DNA"/>
</dbReference>
<dbReference type="HOGENOM" id="CLU_3030099_0_0_5"/>
<keyword evidence="3" id="KW-1185">Reference proteome</keyword>
<dbReference type="PATRIC" id="fig|1123269.5.peg.2493"/>
<dbReference type="KEGG" id="ssan:NX02_12820"/>
<name>W0ACI8_9SPHN</name>
<sequence>MPPPGLKRRDMRYRRGMSMMMTGTIVRIRVSQAGGGGQGLSGAPADIGRAQERGA</sequence>